<evidence type="ECO:0000256" key="8">
    <source>
        <dbReference type="SAM" id="Phobius"/>
    </source>
</evidence>
<name>A0ABR9DL91_9MICO</name>
<dbReference type="EMBL" id="JACZDF010000001">
    <property type="protein sequence ID" value="MBD9697911.1"/>
    <property type="molecule type" value="Genomic_DNA"/>
</dbReference>
<proteinExistence type="inferred from homology"/>
<accession>A0ABR9DL91</accession>
<evidence type="ECO:0000256" key="2">
    <source>
        <dbReference type="ARBA" id="ARBA00009212"/>
    </source>
</evidence>
<dbReference type="Pfam" id="PF04066">
    <property type="entry name" value="MrpF_PhaF"/>
    <property type="match status" value="1"/>
</dbReference>
<keyword evidence="4" id="KW-1003">Cell membrane</keyword>
<evidence type="ECO:0000256" key="3">
    <source>
        <dbReference type="ARBA" id="ARBA00022448"/>
    </source>
</evidence>
<reference evidence="9 10" key="1">
    <citation type="submission" date="2020-09" db="EMBL/GenBank/DDBJ databases">
        <title>Flavimobilis rhizosphaerae sp. nov., isolated from rhizosphere soil of Spartina alterniflora.</title>
        <authorList>
            <person name="Hanqin C."/>
        </authorList>
    </citation>
    <scope>NUCLEOTIDE SEQUENCE [LARGE SCALE GENOMIC DNA]</scope>
    <source>
        <strain evidence="9 10">GY 10621</strain>
    </source>
</reference>
<comment type="caution">
    <text evidence="9">The sequence shown here is derived from an EMBL/GenBank/DDBJ whole genome shotgun (WGS) entry which is preliminary data.</text>
</comment>
<evidence type="ECO:0000256" key="4">
    <source>
        <dbReference type="ARBA" id="ARBA00022475"/>
    </source>
</evidence>
<dbReference type="RefSeq" id="WP_192276529.1">
    <property type="nucleotide sequence ID" value="NZ_JACZDF010000001.1"/>
</dbReference>
<evidence type="ECO:0000256" key="7">
    <source>
        <dbReference type="ARBA" id="ARBA00023136"/>
    </source>
</evidence>
<evidence type="ECO:0000313" key="9">
    <source>
        <dbReference type="EMBL" id="MBD9697911.1"/>
    </source>
</evidence>
<keyword evidence="6 8" id="KW-1133">Transmembrane helix</keyword>
<dbReference type="PANTHER" id="PTHR34702:SF1">
    <property type="entry name" value="NA(+)_H(+) ANTIPORTER SUBUNIT F"/>
    <property type="match status" value="1"/>
</dbReference>
<evidence type="ECO:0000256" key="5">
    <source>
        <dbReference type="ARBA" id="ARBA00022692"/>
    </source>
</evidence>
<gene>
    <name evidence="9" type="ORF">IGS67_00145</name>
</gene>
<dbReference type="Proteomes" id="UP000642107">
    <property type="component" value="Unassembled WGS sequence"/>
</dbReference>
<evidence type="ECO:0000256" key="6">
    <source>
        <dbReference type="ARBA" id="ARBA00022989"/>
    </source>
</evidence>
<evidence type="ECO:0000256" key="1">
    <source>
        <dbReference type="ARBA" id="ARBA00004651"/>
    </source>
</evidence>
<protein>
    <submittedName>
        <fullName evidence="9">PH regulation protein F</fullName>
    </submittedName>
</protein>
<evidence type="ECO:0000313" key="10">
    <source>
        <dbReference type="Proteomes" id="UP000642107"/>
    </source>
</evidence>
<organism evidence="9 10">
    <name type="scientific">Flavimobilis rhizosphaerae</name>
    <dbReference type="NCBI Taxonomy" id="2775421"/>
    <lineage>
        <taxon>Bacteria</taxon>
        <taxon>Bacillati</taxon>
        <taxon>Actinomycetota</taxon>
        <taxon>Actinomycetes</taxon>
        <taxon>Micrococcales</taxon>
        <taxon>Jonesiaceae</taxon>
        <taxon>Flavimobilis</taxon>
    </lineage>
</organism>
<sequence length="136" mass="14622">MSPVVVAVSAAMLLVGAALAVVRIERGPSMLDRTIALDVLTATLVAVIALEAAWNKRTDTLPILVVLAMVGFVGSVTIARFAAAESDDDRRIRSREEVEAEDAQRRLVEEAEDRAVERVAELDAEPDDTTHQGGTR</sequence>
<keyword evidence="10" id="KW-1185">Reference proteome</keyword>
<comment type="subcellular location">
    <subcellularLocation>
        <location evidence="1">Cell membrane</location>
        <topology evidence="1">Multi-pass membrane protein</topology>
    </subcellularLocation>
</comment>
<comment type="similarity">
    <text evidence="2">Belongs to the CPA3 antiporters (TC 2.A.63) subunit F family.</text>
</comment>
<keyword evidence="3" id="KW-0813">Transport</keyword>
<keyword evidence="5 8" id="KW-0812">Transmembrane</keyword>
<dbReference type="InterPro" id="IPR007208">
    <property type="entry name" value="MrpF/PhaF-like"/>
</dbReference>
<dbReference type="PANTHER" id="PTHR34702">
    <property type="entry name" value="NA(+)/H(+) ANTIPORTER SUBUNIT F1"/>
    <property type="match status" value="1"/>
</dbReference>
<keyword evidence="7 8" id="KW-0472">Membrane</keyword>
<feature type="transmembrane region" description="Helical" evidence="8">
    <location>
        <begin position="36"/>
        <end position="54"/>
    </location>
</feature>
<feature type="transmembrane region" description="Helical" evidence="8">
    <location>
        <begin position="61"/>
        <end position="83"/>
    </location>
</feature>